<comment type="PTM">
    <text evidence="11">Myristoylation and palmitoylation (probably on one or more of the nearby cysteines at the N-terminus) enable membrane-binding and Golgi apparatus-specific targeting and are essential for efficient packaging.</text>
</comment>
<evidence type="ECO:0000256" key="9">
    <source>
        <dbReference type="ARBA" id="ARBA00023139"/>
    </source>
</evidence>
<protein>
    <recommendedName>
        <fullName evidence="11">Cytoplasmic envelopment protein 3</fullName>
    </recommendedName>
</protein>
<evidence type="ECO:0000256" key="8">
    <source>
        <dbReference type="ARBA" id="ARBA00023136"/>
    </source>
</evidence>
<evidence type="ECO:0000256" key="11">
    <source>
        <dbReference type="HAMAP-Rule" id="MF_04040"/>
    </source>
</evidence>
<dbReference type="GO" id="GO:0046760">
    <property type="term" value="P:viral budding from Golgi membrane"/>
    <property type="evidence" value="ECO:0007669"/>
    <property type="project" value="UniProtKB-UniRule"/>
</dbReference>
<dbReference type="GeneID" id="80540159"/>
<keyword evidence="1 11" id="KW-1032">Host cell membrane</keyword>
<keyword evidence="6 11" id="KW-0946">Virion</keyword>
<keyword evidence="14" id="KW-1185">Reference proteome</keyword>
<dbReference type="GO" id="GO:0055036">
    <property type="term" value="C:virion membrane"/>
    <property type="evidence" value="ECO:0007669"/>
    <property type="project" value="UniProtKB-SubCell"/>
</dbReference>
<keyword evidence="5 11" id="KW-1040">Host Golgi apparatus</keyword>
<dbReference type="Proteomes" id="UP001143705">
    <property type="component" value="Segment"/>
</dbReference>
<dbReference type="KEGG" id="vg:80540159"/>
<comment type="caution">
    <text evidence="11">Lacks conserved residue(s) required for the propagation of feature annotation.</text>
</comment>
<evidence type="ECO:0000256" key="10">
    <source>
        <dbReference type="ARBA" id="ARBA00023288"/>
    </source>
</evidence>
<comment type="similarity">
    <text evidence="11">Belongs to the herpesviridae cytoplasmic envelopment protein 3 family.</text>
</comment>
<comment type="subunit">
    <text evidence="11">Interacts with cytoplasmic envelopment protein 2; this interaction is essential for the proper localization of each protein to the assembly complex and thus for the production of infectious virus.</text>
</comment>
<dbReference type="GO" id="GO:0044178">
    <property type="term" value="C:host cell Golgi membrane"/>
    <property type="evidence" value="ECO:0007669"/>
    <property type="project" value="UniProtKB-SubCell"/>
</dbReference>
<dbReference type="GO" id="GO:0020002">
    <property type="term" value="C:host cell plasma membrane"/>
    <property type="evidence" value="ECO:0007669"/>
    <property type="project" value="UniProtKB-SubCell"/>
</dbReference>
<evidence type="ECO:0000256" key="12">
    <source>
        <dbReference type="SAM" id="MobiDB-lite"/>
    </source>
</evidence>
<organism evidence="13 14">
    <name type="scientific">Equid herpesvirus 6</name>
    <dbReference type="NCBI Taxonomy" id="173566"/>
    <lineage>
        <taxon>Viruses</taxon>
        <taxon>Duplodnaviria</taxon>
        <taxon>Heunggongvirae</taxon>
        <taxon>Peploviricota</taxon>
        <taxon>Herviviricetes</taxon>
        <taxon>Herpesvirales</taxon>
        <taxon>Orthoherpesviridae</taxon>
        <taxon>Alphaherpesvirinae</taxon>
        <taxon>Varicellovirus</taxon>
    </lineage>
</organism>
<keyword evidence="9 11" id="KW-0564">Palmitate</keyword>
<evidence type="ECO:0000256" key="5">
    <source>
        <dbReference type="ARBA" id="ARBA00022812"/>
    </source>
</evidence>
<evidence type="ECO:0000256" key="6">
    <source>
        <dbReference type="ARBA" id="ARBA00022844"/>
    </source>
</evidence>
<keyword evidence="4 11" id="KW-0519">Myristate</keyword>
<comment type="subcellular location">
    <subcellularLocation>
        <location evidence="11">Virion tegument</location>
    </subcellularLocation>
    <subcellularLocation>
        <location evidence="11">Virion membrane</location>
        <topology evidence="11">Lipid-anchor</topology>
    </subcellularLocation>
    <subcellularLocation>
        <location evidence="11">Host cell membrane</location>
        <topology evidence="11">Lipid-anchor</topology>
        <orientation evidence="11">Cytoplasmic side</orientation>
    </subcellularLocation>
    <subcellularLocation>
        <location evidence="11">Host Golgi apparatus membrane</location>
        <topology evidence="11">Lipid-anchor</topology>
        <orientation evidence="11">Cytoplasmic side</orientation>
    </subcellularLocation>
    <text evidence="11">Virion membrane-associated tegument protein. Associates with host membrane lipids rafts. During virion morphogenesis, this protein probably accumulates in the endosomes and trans-Golgi where secondary envelopment occurs. It is probably transported to the cell surface from where it is endocytosed and directed to the trans-Golgi network (TGN).</text>
</comment>
<keyword evidence="7 11" id="KW-1043">Host membrane</keyword>
<proteinExistence type="inferred from homology"/>
<sequence>MGQRLSCGCCRTNQLVTHSGEVVSLNADTFQEFTLDDFHLPADSRPAVSKQPAPRKGHVYKPYRNPRPNRRDPY</sequence>
<evidence type="ECO:0000256" key="2">
    <source>
        <dbReference type="ARBA" id="ARBA00022553"/>
    </source>
</evidence>
<keyword evidence="3 11" id="KW-0920">Virion tegument</keyword>
<keyword evidence="10 11" id="KW-0449">Lipoprotein</keyword>
<comment type="function">
    <text evidence="11">Plays an important role in the cytoplasmic envelopment of tegument proteins and capsids during the assembly and egress processes. Participates also in viral entry at the fusion step probably by regulating the core fusion machinery.</text>
</comment>
<comment type="PTM">
    <text evidence="11">Phosphorylated. Phosphorylation does not seem to be required for recycling to the host Golgi apparatus. Packaging is selective for underphosphorylated forms.</text>
</comment>
<evidence type="ECO:0000256" key="4">
    <source>
        <dbReference type="ARBA" id="ARBA00022707"/>
    </source>
</evidence>
<feature type="lipid moiety-binding region" description="N-myristoyl glycine; by host" evidence="11">
    <location>
        <position position="2"/>
    </location>
</feature>
<feature type="short sequence motif" description="Di-leucine-like internalization motif" evidence="11">
    <location>
        <begin position="15"/>
        <end position="16"/>
    </location>
</feature>
<feature type="region of interest" description="Asp/Glu-rich (acidic)" evidence="11">
    <location>
        <begin position="34"/>
        <end position="40"/>
    </location>
</feature>
<feature type="initiator methionine" description="Removed; by host" evidence="11">
    <location>
        <position position="1"/>
    </location>
</feature>
<dbReference type="InterPro" id="IPR024351">
    <property type="entry name" value="Tegument_UL11_Herpesvir"/>
</dbReference>
<keyword evidence="2 11" id="KW-0597">Phosphoprotein</keyword>
<dbReference type="GO" id="GO:0009653">
    <property type="term" value="P:anatomical structure morphogenesis"/>
    <property type="evidence" value="ECO:0007669"/>
    <property type="project" value="UniProtKB-UniRule"/>
</dbReference>
<evidence type="ECO:0000313" key="14">
    <source>
        <dbReference type="Proteomes" id="UP001143705"/>
    </source>
</evidence>
<dbReference type="Pfam" id="PF11094">
    <property type="entry name" value="UL11"/>
    <property type="match status" value="1"/>
</dbReference>
<dbReference type="EMBL" id="MT012704">
    <property type="protein sequence ID" value="QPI70161.1"/>
    <property type="molecule type" value="Genomic_DNA"/>
</dbReference>
<dbReference type="RefSeq" id="YP_010801450.1">
    <property type="nucleotide sequence ID" value="NC_076964.1"/>
</dbReference>
<evidence type="ECO:0000313" key="13">
    <source>
        <dbReference type="EMBL" id="QPI70161.1"/>
    </source>
</evidence>
<keyword evidence="8 11" id="KW-0472">Membrane</keyword>
<reference evidence="13" key="1">
    <citation type="journal article" date="2020" name="Emerg. Infect. Dis.">
        <title>Identification of a Novel alpha-herpesvirus Associated with Ulcerative Stomatitis in Donkeys.</title>
        <authorList>
            <person name="Martella V."/>
            <person name="Lanave G."/>
            <person name="Camero M."/>
            <person name="Larocca V."/>
            <person name="Lorusso E."/>
            <person name="Catella C."/>
            <person name="Capozza P."/>
            <person name="Tempesta M."/>
            <person name="Buonavoglia C."/>
        </authorList>
    </citation>
    <scope>NUCLEOTIDE SEQUENCE</scope>
    <source>
        <strain evidence="13">AsHV/Bari/2011/740</strain>
    </source>
</reference>
<dbReference type="HAMAP" id="MF_04040">
    <property type="entry name" value="HSV_CEP3_alphahv"/>
    <property type="match status" value="1"/>
</dbReference>
<evidence type="ECO:0000256" key="3">
    <source>
        <dbReference type="ARBA" id="ARBA00022580"/>
    </source>
</evidence>
<evidence type="ECO:0000256" key="1">
    <source>
        <dbReference type="ARBA" id="ARBA00022511"/>
    </source>
</evidence>
<dbReference type="GO" id="GO:0019033">
    <property type="term" value="C:viral tegument"/>
    <property type="evidence" value="ECO:0007669"/>
    <property type="project" value="UniProtKB-SubCell"/>
</dbReference>
<feature type="region of interest" description="Disordered" evidence="12">
    <location>
        <begin position="42"/>
        <end position="74"/>
    </location>
</feature>
<evidence type="ECO:0000256" key="7">
    <source>
        <dbReference type="ARBA" id="ARBA00022870"/>
    </source>
</evidence>
<name>A0A7S9VM50_9ALPH</name>
<accession>A0A7S9VM50</accession>